<dbReference type="AlphaFoldDB" id="A0A9P8A4S1"/>
<evidence type="ECO:0000256" key="2">
    <source>
        <dbReference type="ARBA" id="ARBA00022692"/>
    </source>
</evidence>
<keyword evidence="4 5" id="KW-0472">Membrane</keyword>
<feature type="transmembrane region" description="Helical" evidence="5">
    <location>
        <begin position="324"/>
        <end position="346"/>
    </location>
</feature>
<feature type="transmembrane region" description="Helical" evidence="5">
    <location>
        <begin position="502"/>
        <end position="522"/>
    </location>
</feature>
<evidence type="ECO:0000259" key="6">
    <source>
        <dbReference type="PROSITE" id="PS50850"/>
    </source>
</evidence>
<dbReference type="InterPro" id="IPR011701">
    <property type="entry name" value="MFS"/>
</dbReference>
<feature type="transmembrane region" description="Helical" evidence="5">
    <location>
        <begin position="422"/>
        <end position="442"/>
    </location>
</feature>
<name>A0A9P8A4S1_MORAP</name>
<dbReference type="SUPFAM" id="SSF103473">
    <property type="entry name" value="MFS general substrate transporter"/>
    <property type="match status" value="1"/>
</dbReference>
<dbReference type="Gene3D" id="1.20.1250.20">
    <property type="entry name" value="MFS general substrate transporter like domains"/>
    <property type="match status" value="1"/>
</dbReference>
<feature type="transmembrane region" description="Helical" evidence="5">
    <location>
        <begin position="261"/>
        <end position="284"/>
    </location>
</feature>
<dbReference type="InterPro" id="IPR020846">
    <property type="entry name" value="MFS_dom"/>
</dbReference>
<feature type="transmembrane region" description="Helical" evidence="5">
    <location>
        <begin position="590"/>
        <end position="611"/>
    </location>
</feature>
<dbReference type="GO" id="GO:0016020">
    <property type="term" value="C:membrane"/>
    <property type="evidence" value="ECO:0007669"/>
    <property type="project" value="UniProtKB-SubCell"/>
</dbReference>
<proteinExistence type="predicted"/>
<keyword evidence="2 5" id="KW-0812">Transmembrane</keyword>
<dbReference type="PROSITE" id="PS50850">
    <property type="entry name" value="MFS"/>
    <property type="match status" value="1"/>
</dbReference>
<dbReference type="PANTHER" id="PTHR23507:SF1">
    <property type="entry name" value="FI18259P1-RELATED"/>
    <property type="match status" value="1"/>
</dbReference>
<comment type="subcellular location">
    <subcellularLocation>
        <location evidence="1">Membrane</location>
        <topology evidence="1">Multi-pass membrane protein</topology>
    </subcellularLocation>
</comment>
<protein>
    <recommendedName>
        <fullName evidence="6">Major facilitator superfamily (MFS) profile domain-containing protein</fullName>
    </recommendedName>
</protein>
<evidence type="ECO:0000256" key="4">
    <source>
        <dbReference type="ARBA" id="ARBA00023136"/>
    </source>
</evidence>
<evidence type="ECO:0000313" key="7">
    <source>
        <dbReference type="EMBL" id="KAG9322302.1"/>
    </source>
</evidence>
<sequence>MCFEHSCLKQPFKTHLCWLIRSLRLAIAASSLRITNAGASLLLLLCSTSAVDHIPSRVSYVDLAPLYLQQHPNCAANPCCIMASVEEPLIAESTALLEASPSVGRTHGQHTPAWYWPWQPKYWAAIPVIFMAGFAVAPTASLSAPFLKMLFCERGLPTLFPINNGTDSVNGGLNLNFYDSPNNDDGHCDSSEYSAAIAKFFSIGSSLAAVLVMLTVRFWSGLSDRIGRQRTLLLWAIGSTIASLFPVIVYHNKEMSLNLLWVGSIIDGTAGSILSLISLTHAYAADVTRPEERTVVFGQIIAGLYAGIGFGSVAAGLVAKHFGLYAVFFWMVPAIYALDILYVLLIPESLTMAALKQNKLQEAQLQHSGTESTLVQVEDLPGAHPCNSEHLHKDSESYAHRLEAFMTGIAPQHLQARLAGKYSLLTLMIVCFLVLGAVLGVTTQISTYLLYRFHWSNEKMSYVTAIQGLSRLVSLTIFLPMVKRFAPQHSIPNPMSSINFDLKVAVLGLLLESLTMLIYSVAAIGELFYLGGMTGAVGSLFFPAIRGIVSQSVSPERVGKTMGTLATFESVAAVLAPVLFATVYSRTLEGGLGMVNLLHTAVHLIILLLVLKTTYASWGLCIGTTAAGFAGRAVIGFHLWDDVGNEAGHYRTVFLAKKTVMTNNGYTVTANFMNTGDPQLSSATLSHEQYGNYGDVGLRVYCNCITGPIVYYACYDDRTHFCDQRNTASQIAYCKAQLDMGSDSGGNAFDAIDKN</sequence>
<evidence type="ECO:0000256" key="3">
    <source>
        <dbReference type="ARBA" id="ARBA00022989"/>
    </source>
</evidence>
<evidence type="ECO:0000256" key="1">
    <source>
        <dbReference type="ARBA" id="ARBA00004141"/>
    </source>
</evidence>
<dbReference type="PANTHER" id="PTHR23507">
    <property type="entry name" value="ZGC:174356"/>
    <property type="match status" value="1"/>
</dbReference>
<reference evidence="7" key="1">
    <citation type="submission" date="2021-07" db="EMBL/GenBank/DDBJ databases">
        <title>Draft genome of Mortierella alpina, strain LL118, isolated from an aspen leaf litter sample.</title>
        <authorList>
            <person name="Yang S."/>
            <person name="Vinatzer B.A."/>
        </authorList>
    </citation>
    <scope>NUCLEOTIDE SEQUENCE</scope>
    <source>
        <strain evidence="7">LL118</strain>
    </source>
</reference>
<feature type="transmembrane region" description="Helical" evidence="5">
    <location>
        <begin position="122"/>
        <end position="147"/>
    </location>
</feature>
<feature type="transmembrane region" description="Helical" evidence="5">
    <location>
        <begin position="462"/>
        <end position="482"/>
    </location>
</feature>
<dbReference type="GO" id="GO:0022857">
    <property type="term" value="F:transmembrane transporter activity"/>
    <property type="evidence" value="ECO:0007669"/>
    <property type="project" value="InterPro"/>
</dbReference>
<feature type="transmembrane region" description="Helical" evidence="5">
    <location>
        <begin position="561"/>
        <end position="584"/>
    </location>
</feature>
<feature type="transmembrane region" description="Helical" evidence="5">
    <location>
        <begin position="232"/>
        <end position="249"/>
    </location>
</feature>
<keyword evidence="3 5" id="KW-1133">Transmembrane helix</keyword>
<feature type="transmembrane region" description="Helical" evidence="5">
    <location>
        <begin position="528"/>
        <end position="549"/>
    </location>
</feature>
<organism evidence="7 8">
    <name type="scientific">Mortierella alpina</name>
    <name type="common">Oleaginous fungus</name>
    <name type="synonym">Mortierella renispora</name>
    <dbReference type="NCBI Taxonomy" id="64518"/>
    <lineage>
        <taxon>Eukaryota</taxon>
        <taxon>Fungi</taxon>
        <taxon>Fungi incertae sedis</taxon>
        <taxon>Mucoromycota</taxon>
        <taxon>Mortierellomycotina</taxon>
        <taxon>Mortierellomycetes</taxon>
        <taxon>Mortierellales</taxon>
        <taxon>Mortierellaceae</taxon>
        <taxon>Mortierella</taxon>
    </lineage>
</organism>
<dbReference type="EMBL" id="JAIFTL010000155">
    <property type="protein sequence ID" value="KAG9322302.1"/>
    <property type="molecule type" value="Genomic_DNA"/>
</dbReference>
<feature type="transmembrane region" description="Helical" evidence="5">
    <location>
        <begin position="200"/>
        <end position="220"/>
    </location>
</feature>
<evidence type="ECO:0000256" key="5">
    <source>
        <dbReference type="SAM" id="Phobius"/>
    </source>
</evidence>
<dbReference type="Proteomes" id="UP000717515">
    <property type="component" value="Unassembled WGS sequence"/>
</dbReference>
<comment type="caution">
    <text evidence="7">The sequence shown here is derived from an EMBL/GenBank/DDBJ whole genome shotgun (WGS) entry which is preliminary data.</text>
</comment>
<dbReference type="Pfam" id="PF07690">
    <property type="entry name" value="MFS_1"/>
    <property type="match status" value="1"/>
</dbReference>
<evidence type="ECO:0000313" key="8">
    <source>
        <dbReference type="Proteomes" id="UP000717515"/>
    </source>
</evidence>
<feature type="domain" description="Major facilitator superfamily (MFS) profile" evidence="6">
    <location>
        <begin position="125"/>
        <end position="618"/>
    </location>
</feature>
<gene>
    <name evidence="7" type="ORF">KVV02_002235</name>
</gene>
<feature type="transmembrane region" description="Helical" evidence="5">
    <location>
        <begin position="296"/>
        <end position="318"/>
    </location>
</feature>
<dbReference type="InterPro" id="IPR036259">
    <property type="entry name" value="MFS_trans_sf"/>
</dbReference>
<accession>A0A9P8A4S1</accession>